<evidence type="ECO:0000313" key="2">
    <source>
        <dbReference type="EMBL" id="GBG93525.1"/>
    </source>
</evidence>
<feature type="region of interest" description="Disordered" evidence="1">
    <location>
        <begin position="179"/>
        <end position="238"/>
    </location>
</feature>
<comment type="caution">
    <text evidence="2">The sequence shown here is derived from an EMBL/GenBank/DDBJ whole genome shotgun (WGS) entry which is preliminary data.</text>
</comment>
<dbReference type="Gramene" id="GBG93525">
    <property type="protein sequence ID" value="GBG93525"/>
    <property type="gene ID" value="CBR_g73098"/>
</dbReference>
<gene>
    <name evidence="2" type="ORF">CBR_g73098</name>
</gene>
<dbReference type="Proteomes" id="UP000265515">
    <property type="component" value="Unassembled WGS sequence"/>
</dbReference>
<feature type="compositionally biased region" description="Low complexity" evidence="1">
    <location>
        <begin position="185"/>
        <end position="212"/>
    </location>
</feature>
<sequence length="238" mass="24102">MNTGTPRQPPSRHNLAPMRRFFNGSFFPSAAGMTNTNTTTTTTTAESPSSTTSDDDRESIGSVSVGPANGGRSNDGRGGGAAGGGGKGDEVESRAPEDCNCAMVEGVEAAEAMKSGAVDASFDFNRGMLPCSRTMTCSVDIADKENLGGGGIAWVVKDGIKVAEIQELMRLEIAGATEAGGDGGAASPTSPRSPGTPSLRSAKPPQSPPQSKSHARAVAVDTPSSARGRSPGHSFSDA</sequence>
<accession>A0A388MGB4</accession>
<evidence type="ECO:0000313" key="3">
    <source>
        <dbReference type="Proteomes" id="UP000265515"/>
    </source>
</evidence>
<protein>
    <submittedName>
        <fullName evidence="2">Uncharacterized protein</fullName>
    </submittedName>
</protein>
<feature type="compositionally biased region" description="Low complexity" evidence="1">
    <location>
        <begin position="34"/>
        <end position="52"/>
    </location>
</feature>
<reference evidence="2 3" key="1">
    <citation type="journal article" date="2018" name="Cell">
        <title>The Chara Genome: Secondary Complexity and Implications for Plant Terrestrialization.</title>
        <authorList>
            <person name="Nishiyama T."/>
            <person name="Sakayama H."/>
            <person name="Vries J.D."/>
            <person name="Buschmann H."/>
            <person name="Saint-Marcoux D."/>
            <person name="Ullrich K.K."/>
            <person name="Haas F.B."/>
            <person name="Vanderstraeten L."/>
            <person name="Becker D."/>
            <person name="Lang D."/>
            <person name="Vosolsobe S."/>
            <person name="Rombauts S."/>
            <person name="Wilhelmsson P.K.I."/>
            <person name="Janitza P."/>
            <person name="Kern R."/>
            <person name="Heyl A."/>
            <person name="Rumpler F."/>
            <person name="Villalobos L.I.A.C."/>
            <person name="Clay J.M."/>
            <person name="Skokan R."/>
            <person name="Toyoda A."/>
            <person name="Suzuki Y."/>
            <person name="Kagoshima H."/>
            <person name="Schijlen E."/>
            <person name="Tajeshwar N."/>
            <person name="Catarino B."/>
            <person name="Hetherington A.J."/>
            <person name="Saltykova A."/>
            <person name="Bonnot C."/>
            <person name="Breuninger H."/>
            <person name="Symeonidi A."/>
            <person name="Radhakrishnan G.V."/>
            <person name="Van Nieuwerburgh F."/>
            <person name="Deforce D."/>
            <person name="Chang C."/>
            <person name="Karol K.G."/>
            <person name="Hedrich R."/>
            <person name="Ulvskov P."/>
            <person name="Glockner G."/>
            <person name="Delwiche C.F."/>
            <person name="Petrasek J."/>
            <person name="Van de Peer Y."/>
            <person name="Friml J."/>
            <person name="Beilby M."/>
            <person name="Dolan L."/>
            <person name="Kohara Y."/>
            <person name="Sugano S."/>
            <person name="Fujiyama A."/>
            <person name="Delaux P.-M."/>
            <person name="Quint M."/>
            <person name="TheiBen G."/>
            <person name="Hagemann M."/>
            <person name="Harholt J."/>
            <person name="Dunand C."/>
            <person name="Zachgo S."/>
            <person name="Langdale J."/>
            <person name="Maumus F."/>
            <person name="Straeten D.V.D."/>
            <person name="Gould S.B."/>
            <person name="Rensing S.A."/>
        </authorList>
    </citation>
    <scope>NUCLEOTIDE SEQUENCE [LARGE SCALE GENOMIC DNA]</scope>
    <source>
        <strain evidence="2 3">S276</strain>
    </source>
</reference>
<feature type="region of interest" description="Disordered" evidence="1">
    <location>
        <begin position="1"/>
        <end position="94"/>
    </location>
</feature>
<feature type="compositionally biased region" description="Gly residues" evidence="1">
    <location>
        <begin position="76"/>
        <end position="86"/>
    </location>
</feature>
<name>A0A388MGB4_CHABU</name>
<organism evidence="2 3">
    <name type="scientific">Chara braunii</name>
    <name type="common">Braun's stonewort</name>
    <dbReference type="NCBI Taxonomy" id="69332"/>
    <lineage>
        <taxon>Eukaryota</taxon>
        <taxon>Viridiplantae</taxon>
        <taxon>Streptophyta</taxon>
        <taxon>Charophyceae</taxon>
        <taxon>Charales</taxon>
        <taxon>Characeae</taxon>
        <taxon>Chara</taxon>
    </lineage>
</organism>
<dbReference type="EMBL" id="BFEA01002146">
    <property type="protein sequence ID" value="GBG93525.1"/>
    <property type="molecule type" value="Genomic_DNA"/>
</dbReference>
<proteinExistence type="predicted"/>
<keyword evidence="3" id="KW-1185">Reference proteome</keyword>
<dbReference type="AlphaFoldDB" id="A0A388MGB4"/>
<feature type="non-terminal residue" evidence="2">
    <location>
        <position position="238"/>
    </location>
</feature>
<evidence type="ECO:0000256" key="1">
    <source>
        <dbReference type="SAM" id="MobiDB-lite"/>
    </source>
</evidence>